<reference evidence="3" key="1">
    <citation type="journal article" date="2013" name="Genome Announc.">
        <title>First genome sequence of a syntrophic acetate-oxidizing bacterium, Tepidanaerobacter acetatoxydans strain Re1.</title>
        <authorList>
            <person name="Manzoor S."/>
            <person name="Bongcam-Rudloff E."/>
            <person name="Schnurer A."/>
            <person name="Muller B."/>
        </authorList>
    </citation>
    <scope>NUCLEOTIDE SEQUENCE [LARGE SCALE GENOMIC DNA]</scope>
    <source>
        <strain evidence="3">Re1</strain>
    </source>
</reference>
<gene>
    <name evidence="2" type="ordered locus">TEPIRE1_1406</name>
</gene>
<feature type="coiled-coil region" evidence="1">
    <location>
        <begin position="7"/>
        <end position="48"/>
    </location>
</feature>
<dbReference type="AlphaFoldDB" id="F4LUB0"/>
<accession>F4LUB0</accession>
<organism evidence="2 3">
    <name type="scientific">Tepidanaerobacter acetatoxydans (strain DSM 21804 / JCM 16047 / Re1)</name>
    <dbReference type="NCBI Taxonomy" id="1209989"/>
    <lineage>
        <taxon>Bacteria</taxon>
        <taxon>Bacillati</taxon>
        <taxon>Bacillota</taxon>
        <taxon>Clostridia</taxon>
        <taxon>Thermosediminibacterales</taxon>
        <taxon>Tepidanaerobacteraceae</taxon>
        <taxon>Tepidanaerobacter</taxon>
    </lineage>
</organism>
<dbReference type="KEGG" id="tep:TepRe1_1294"/>
<dbReference type="OrthoDB" id="2887406at2"/>
<keyword evidence="3" id="KW-1185">Reference proteome</keyword>
<name>F4LUB0_TEPAE</name>
<dbReference type="RefSeq" id="WP_013778363.1">
    <property type="nucleotide sequence ID" value="NC_015519.1"/>
</dbReference>
<dbReference type="HOGENOM" id="CLU_182370_1_0_9"/>
<sequence length="80" mass="9553">MDPEKEIHELKQKIDKAKAMRYKAEARLEELQKQRQLILDELNKLNVKPENLDMEIEKISNEIKDLLKKTKELLPENLEV</sequence>
<evidence type="ECO:0000313" key="3">
    <source>
        <dbReference type="Proteomes" id="UP000010802"/>
    </source>
</evidence>
<dbReference type="Proteomes" id="UP000010802">
    <property type="component" value="Chromosome"/>
</dbReference>
<protein>
    <submittedName>
        <fullName evidence="2">Uncharacterized protein</fullName>
    </submittedName>
</protein>
<dbReference type="KEGG" id="tae:TepiRe1_1406"/>
<dbReference type="STRING" id="1209989.TepRe1_1294"/>
<evidence type="ECO:0000256" key="1">
    <source>
        <dbReference type="SAM" id="Coils"/>
    </source>
</evidence>
<proteinExistence type="predicted"/>
<dbReference type="eggNOG" id="ENOG5033FCT">
    <property type="taxonomic scope" value="Bacteria"/>
</dbReference>
<keyword evidence="1" id="KW-0175">Coiled coil</keyword>
<dbReference type="EMBL" id="HF563609">
    <property type="protein sequence ID" value="CDI40676.1"/>
    <property type="molecule type" value="Genomic_DNA"/>
</dbReference>
<evidence type="ECO:0000313" key="2">
    <source>
        <dbReference type="EMBL" id="CDI40676.1"/>
    </source>
</evidence>